<evidence type="ECO:0000256" key="1">
    <source>
        <dbReference type="SAM" id="SignalP"/>
    </source>
</evidence>
<dbReference type="InterPro" id="IPR008991">
    <property type="entry name" value="Translation_prot_SH3-like_sf"/>
</dbReference>
<dbReference type="EMBL" id="CAUYUJ010008058">
    <property type="protein sequence ID" value="CAK0822750.1"/>
    <property type="molecule type" value="Genomic_DNA"/>
</dbReference>
<dbReference type="Gene3D" id="2.30.30.30">
    <property type="match status" value="1"/>
</dbReference>
<keyword evidence="1" id="KW-0732">Signal</keyword>
<organism evidence="3 4">
    <name type="scientific">Prorocentrum cordatum</name>
    <dbReference type="NCBI Taxonomy" id="2364126"/>
    <lineage>
        <taxon>Eukaryota</taxon>
        <taxon>Sar</taxon>
        <taxon>Alveolata</taxon>
        <taxon>Dinophyceae</taxon>
        <taxon>Prorocentrales</taxon>
        <taxon>Prorocentraceae</taxon>
        <taxon>Prorocentrum</taxon>
    </lineage>
</organism>
<comment type="caution">
    <text evidence="3">The sequence shown here is derived from an EMBL/GenBank/DDBJ whole genome shotgun (WGS) entry which is preliminary data.</text>
</comment>
<proteinExistence type="predicted"/>
<dbReference type="InterPro" id="IPR048670">
    <property type="entry name" value="IF5A-like_N"/>
</dbReference>
<evidence type="ECO:0000313" key="3">
    <source>
        <dbReference type="EMBL" id="CAK0822750.1"/>
    </source>
</evidence>
<feature type="signal peptide" evidence="1">
    <location>
        <begin position="1"/>
        <end position="17"/>
    </location>
</feature>
<protein>
    <recommendedName>
        <fullName evidence="2">Translation initiation factor 5A-like N-terminal domain-containing protein</fullName>
    </recommendedName>
</protein>
<sequence>MLLRLLLPSALLECKDAQQTLADLAQRFTQEVKDIDELQVKLVLIFGGQGPNHTAELVAPLPKAMPIKPPIFPALTGVVQEPPPGYWGEPQAPQAPQAWRGARPQVMLTEQEVTRQKEVRELGAYHHSLQRSQPMGPEDSDANKSITASIEHSYEALATAVPADLTGKNDVVMIKGHPRKAITITAAKKGKNGLSKLKIEVLDIHTSLQYEDVKAATFVANLPQEAGMAITSGQNVEYSWLDSEMLVAQHGTCAAQLQKLGLLDVHAFEKFHSITKQAVSTKKAQSGIWGEDSA</sequence>
<dbReference type="InterPro" id="IPR014722">
    <property type="entry name" value="Rib_uL2_dom2"/>
</dbReference>
<accession>A0ABN9RTW5</accession>
<keyword evidence="4" id="KW-1185">Reference proteome</keyword>
<gene>
    <name evidence="3" type="ORF">PCOR1329_LOCUS23684</name>
</gene>
<feature type="chain" id="PRO_5046338078" description="Translation initiation factor 5A-like N-terminal domain-containing protein" evidence="1">
    <location>
        <begin position="18"/>
        <end position="294"/>
    </location>
</feature>
<reference evidence="3" key="1">
    <citation type="submission" date="2023-10" db="EMBL/GenBank/DDBJ databases">
        <authorList>
            <person name="Chen Y."/>
            <person name="Shah S."/>
            <person name="Dougan E. K."/>
            <person name="Thang M."/>
            <person name="Chan C."/>
        </authorList>
    </citation>
    <scope>NUCLEOTIDE SEQUENCE [LARGE SCALE GENOMIC DNA]</scope>
</reference>
<evidence type="ECO:0000259" key="2">
    <source>
        <dbReference type="Pfam" id="PF21485"/>
    </source>
</evidence>
<dbReference type="Proteomes" id="UP001189429">
    <property type="component" value="Unassembled WGS sequence"/>
</dbReference>
<dbReference type="SUPFAM" id="SSF50104">
    <property type="entry name" value="Translation proteins SH3-like domain"/>
    <property type="match status" value="1"/>
</dbReference>
<name>A0ABN9RTW5_9DINO</name>
<dbReference type="Pfam" id="PF21485">
    <property type="entry name" value="IF5A-like_N"/>
    <property type="match status" value="1"/>
</dbReference>
<feature type="domain" description="Translation initiation factor 5A-like N-terminal" evidence="2">
    <location>
        <begin position="167"/>
        <end position="217"/>
    </location>
</feature>
<evidence type="ECO:0000313" key="4">
    <source>
        <dbReference type="Proteomes" id="UP001189429"/>
    </source>
</evidence>